<dbReference type="AlphaFoldDB" id="A0A518I4V3"/>
<evidence type="ECO:0000313" key="3">
    <source>
        <dbReference type="EMBL" id="QDV48116.1"/>
    </source>
</evidence>
<dbReference type="KEGG" id="gfm:Enr17x_01250"/>
<dbReference type="InterPro" id="IPR005031">
    <property type="entry name" value="COQ10_START"/>
</dbReference>
<evidence type="ECO:0000256" key="1">
    <source>
        <dbReference type="ARBA" id="ARBA00008918"/>
    </source>
</evidence>
<evidence type="ECO:0000259" key="2">
    <source>
        <dbReference type="Pfam" id="PF03364"/>
    </source>
</evidence>
<dbReference type="Gene3D" id="3.30.530.20">
    <property type="match status" value="1"/>
</dbReference>
<dbReference type="EMBL" id="CP037452">
    <property type="protein sequence ID" value="QDV48116.1"/>
    <property type="molecule type" value="Genomic_DNA"/>
</dbReference>
<dbReference type="SUPFAM" id="SSF55961">
    <property type="entry name" value="Bet v1-like"/>
    <property type="match status" value="1"/>
</dbReference>
<name>A0A518I4V3_9PLAN</name>
<gene>
    <name evidence="3" type="ORF">Enr17x_01250</name>
</gene>
<proteinExistence type="inferred from homology"/>
<protein>
    <submittedName>
        <fullName evidence="3">Polyketide cyclase / dehydrase and lipid transport</fullName>
    </submittedName>
</protein>
<keyword evidence="4" id="KW-1185">Reference proteome</keyword>
<sequence>MGNDFFGSRNMVTINRTTQGIYVLQSELLIPHSISDVFDFFARPENLESLTPPWLHFQIVTPKPVPIHEGALIDYRLKLHGLPMKWRTEITDWEPPVRFVDLQLKGPYRFWRHEHTFQEQAGGTMVRDKVEYAVLGGALINRLFVQKDVERIFQYRLDRLKSFPLTD</sequence>
<dbReference type="InterPro" id="IPR023393">
    <property type="entry name" value="START-like_dom_sf"/>
</dbReference>
<dbReference type="Proteomes" id="UP000318313">
    <property type="component" value="Chromosome"/>
</dbReference>
<dbReference type="Pfam" id="PF03364">
    <property type="entry name" value="Polyketide_cyc"/>
    <property type="match status" value="1"/>
</dbReference>
<accession>A0A518I4V3</accession>
<organism evidence="3 4">
    <name type="scientific">Gimesia fumaroli</name>
    <dbReference type="NCBI Taxonomy" id="2527976"/>
    <lineage>
        <taxon>Bacteria</taxon>
        <taxon>Pseudomonadati</taxon>
        <taxon>Planctomycetota</taxon>
        <taxon>Planctomycetia</taxon>
        <taxon>Planctomycetales</taxon>
        <taxon>Planctomycetaceae</taxon>
        <taxon>Gimesia</taxon>
    </lineage>
</organism>
<feature type="domain" description="Coenzyme Q-binding protein COQ10 START" evidence="2">
    <location>
        <begin position="30"/>
        <end position="143"/>
    </location>
</feature>
<dbReference type="CDD" id="cd07820">
    <property type="entry name" value="SRPBCC_3"/>
    <property type="match status" value="1"/>
</dbReference>
<evidence type="ECO:0000313" key="4">
    <source>
        <dbReference type="Proteomes" id="UP000318313"/>
    </source>
</evidence>
<reference evidence="3 4" key="1">
    <citation type="submission" date="2019-03" db="EMBL/GenBank/DDBJ databases">
        <title>Deep-cultivation of Planctomycetes and their phenomic and genomic characterization uncovers novel biology.</title>
        <authorList>
            <person name="Wiegand S."/>
            <person name="Jogler M."/>
            <person name="Boedeker C."/>
            <person name="Pinto D."/>
            <person name="Vollmers J."/>
            <person name="Rivas-Marin E."/>
            <person name="Kohn T."/>
            <person name="Peeters S.H."/>
            <person name="Heuer A."/>
            <person name="Rast P."/>
            <person name="Oberbeckmann S."/>
            <person name="Bunk B."/>
            <person name="Jeske O."/>
            <person name="Meyerdierks A."/>
            <person name="Storesund J.E."/>
            <person name="Kallscheuer N."/>
            <person name="Luecker S."/>
            <person name="Lage O.M."/>
            <person name="Pohl T."/>
            <person name="Merkel B.J."/>
            <person name="Hornburger P."/>
            <person name="Mueller R.-W."/>
            <person name="Bruemmer F."/>
            <person name="Labrenz M."/>
            <person name="Spormann A.M."/>
            <person name="Op den Camp H."/>
            <person name="Overmann J."/>
            <person name="Amann R."/>
            <person name="Jetten M.S.M."/>
            <person name="Mascher T."/>
            <person name="Medema M.H."/>
            <person name="Devos D.P."/>
            <person name="Kaster A.-K."/>
            <person name="Ovreas L."/>
            <person name="Rohde M."/>
            <person name="Galperin M.Y."/>
            <person name="Jogler C."/>
        </authorList>
    </citation>
    <scope>NUCLEOTIDE SEQUENCE [LARGE SCALE GENOMIC DNA]</scope>
    <source>
        <strain evidence="3 4">Enr17</strain>
    </source>
</reference>
<comment type="similarity">
    <text evidence="1">Belongs to the ribosome association toxin RatA family.</text>
</comment>